<evidence type="ECO:0000256" key="4">
    <source>
        <dbReference type="NCBIfam" id="TIGR00652"/>
    </source>
</evidence>
<keyword evidence="3" id="KW-0028">Amino-acid biosynthesis</keyword>
<organism evidence="5 6">
    <name type="scientific">Rhodocytophaga rosea</name>
    <dbReference type="NCBI Taxonomy" id="2704465"/>
    <lineage>
        <taxon>Bacteria</taxon>
        <taxon>Pseudomonadati</taxon>
        <taxon>Bacteroidota</taxon>
        <taxon>Cytophagia</taxon>
        <taxon>Cytophagales</taxon>
        <taxon>Rhodocytophagaceae</taxon>
        <taxon>Rhodocytophaga</taxon>
    </lineage>
</organism>
<feature type="active site" description="Proton donor" evidence="3">
    <location>
        <position position="73"/>
    </location>
</feature>
<dbReference type="PANTHER" id="PTHR31689">
    <property type="entry name" value="DIAMINOPIMELATE EPIMERASE, CHLOROPLASTIC"/>
    <property type="match status" value="1"/>
</dbReference>
<dbReference type="EC" id="5.1.1.7" evidence="3 4"/>
<feature type="binding site" evidence="3">
    <location>
        <position position="64"/>
    </location>
    <ligand>
        <name>substrate</name>
    </ligand>
</feature>
<dbReference type="KEGG" id="rhoz:GXP67_23945"/>
<evidence type="ECO:0000256" key="3">
    <source>
        <dbReference type="HAMAP-Rule" id="MF_00197"/>
    </source>
</evidence>
<proteinExistence type="inferred from homology"/>
<dbReference type="SUPFAM" id="SSF54506">
    <property type="entry name" value="Diaminopimelate epimerase-like"/>
    <property type="match status" value="2"/>
</dbReference>
<dbReference type="Gene3D" id="3.10.310.10">
    <property type="entry name" value="Diaminopimelate Epimerase, Chain A, domain 1"/>
    <property type="match status" value="2"/>
</dbReference>
<comment type="subunit">
    <text evidence="3">Homodimer.</text>
</comment>
<reference evidence="5 6" key="1">
    <citation type="submission" date="2020-01" db="EMBL/GenBank/DDBJ databases">
        <authorList>
            <person name="Kim M.K."/>
        </authorList>
    </citation>
    <scope>NUCLEOTIDE SEQUENCE [LARGE SCALE GENOMIC DNA]</scope>
    <source>
        <strain evidence="5 6">172606-1</strain>
    </source>
</reference>
<feature type="binding site" evidence="3">
    <location>
        <position position="169"/>
    </location>
    <ligand>
        <name>substrate</name>
    </ligand>
</feature>
<keyword evidence="3" id="KW-0457">Lysine biosynthesis</keyword>
<dbReference type="NCBIfam" id="TIGR00652">
    <property type="entry name" value="DapF"/>
    <property type="match status" value="1"/>
</dbReference>
<dbReference type="GO" id="GO:0009089">
    <property type="term" value="P:lysine biosynthetic process via diaminopimelate"/>
    <property type="evidence" value="ECO:0007669"/>
    <property type="project" value="UniProtKB-UniRule"/>
</dbReference>
<feature type="binding site" evidence="3">
    <location>
        <begin position="198"/>
        <end position="199"/>
    </location>
    <ligand>
        <name>substrate</name>
    </ligand>
</feature>
<dbReference type="EMBL" id="CP048222">
    <property type="protein sequence ID" value="QHT69477.1"/>
    <property type="molecule type" value="Genomic_DNA"/>
</dbReference>
<name>A0A6C0GNG6_9BACT</name>
<dbReference type="PANTHER" id="PTHR31689:SF0">
    <property type="entry name" value="DIAMINOPIMELATE EPIMERASE"/>
    <property type="match status" value="1"/>
</dbReference>
<comment type="subcellular location">
    <subcellularLocation>
        <location evidence="3">Cytoplasm</location>
    </subcellularLocation>
</comment>
<dbReference type="RefSeq" id="WP_162445466.1">
    <property type="nucleotide sequence ID" value="NZ_CP048222.1"/>
</dbReference>
<accession>A0A6C0GNG6</accession>
<protein>
    <recommendedName>
        <fullName evidence="3 4">Diaminopimelate epimerase</fullName>
        <shortName evidence="3">DAP epimerase</shortName>
        <ecNumber evidence="3 4">5.1.1.7</ecNumber>
    </recommendedName>
    <alternativeName>
        <fullName evidence="3">PLP-independent amino acid racemase</fullName>
    </alternativeName>
</protein>
<dbReference type="Proteomes" id="UP000480178">
    <property type="component" value="Chromosome"/>
</dbReference>
<feature type="binding site" evidence="3">
    <location>
        <begin position="74"/>
        <end position="75"/>
    </location>
    <ligand>
        <name>substrate</name>
    </ligand>
</feature>
<keyword evidence="6" id="KW-1185">Reference proteome</keyword>
<comment type="function">
    <text evidence="3">Catalyzes the stereoinversion of LL-2,6-diaminopimelate (L,L-DAP) to meso-diaminopimelate (meso-DAP), a precursor of L-lysine and an essential component of the bacterial peptidoglycan.</text>
</comment>
<comment type="pathway">
    <text evidence="3">Amino-acid biosynthesis; L-lysine biosynthesis via DAP pathway; DL-2,6-diaminopimelate from LL-2,6-diaminopimelate: step 1/1.</text>
</comment>
<feature type="site" description="Could be important to modulate the pK values of the two catalytic cysteine residues" evidence="3">
    <location>
        <position position="187"/>
    </location>
</feature>
<dbReference type="HAMAP" id="MF_00197">
    <property type="entry name" value="DAP_epimerase"/>
    <property type="match status" value="1"/>
</dbReference>
<evidence type="ECO:0000313" key="6">
    <source>
        <dbReference type="Proteomes" id="UP000480178"/>
    </source>
</evidence>
<evidence type="ECO:0000256" key="2">
    <source>
        <dbReference type="ARBA" id="ARBA00023235"/>
    </source>
</evidence>
<feature type="active site" description="Proton acceptor" evidence="3">
    <location>
        <position position="197"/>
    </location>
</feature>
<feature type="site" description="Could be important to modulate the pK values of the two catalytic cysteine residues" evidence="3">
    <location>
        <position position="137"/>
    </location>
</feature>
<dbReference type="InterPro" id="IPR001653">
    <property type="entry name" value="DAP_epimerase_DapF"/>
</dbReference>
<dbReference type="Pfam" id="PF01678">
    <property type="entry name" value="DAP_epimerase"/>
    <property type="match status" value="2"/>
</dbReference>
<feature type="binding site" evidence="3">
    <location>
        <position position="13"/>
    </location>
    <ligand>
        <name>substrate</name>
    </ligand>
</feature>
<comment type="catalytic activity">
    <reaction evidence="3">
        <text>(2S,6S)-2,6-diaminopimelate = meso-2,6-diaminopimelate</text>
        <dbReference type="Rhea" id="RHEA:15393"/>
        <dbReference type="ChEBI" id="CHEBI:57609"/>
        <dbReference type="ChEBI" id="CHEBI:57791"/>
        <dbReference type="EC" id="5.1.1.7"/>
    </reaction>
</comment>
<comment type="caution">
    <text evidence="3">Lacks conserved residue(s) required for the propagation of feature annotation.</text>
</comment>
<sequence length="266" mass="29189">MLIHFYKYQGTGNDFVMIDDRSETFPQDTTLVAKLCHRRFGIGADGLILLQNHPEYDFRMVYFNADGKKGSMCGNGGRCTVQFAKDLGVIADSTTFEAADGRHEAHVKDGLIHLKMGDVHQVKHMPAYDFLNTGSPHYVAFVDKLSELDVVGKGKAIRYDSVFAPGGTNVNFVEQLSDNTLFVRTYERGVEDETYSCGTGVTACALAASARHLQSPVNIKTLGGNLQVAFQSSSPEQFTNIYLIGPAQKVYEGTIEVGEQSFISGH</sequence>
<dbReference type="GO" id="GO:0008837">
    <property type="term" value="F:diaminopimelate epimerase activity"/>
    <property type="evidence" value="ECO:0007669"/>
    <property type="project" value="UniProtKB-UniRule"/>
</dbReference>
<keyword evidence="3" id="KW-0963">Cytoplasm</keyword>
<dbReference type="AlphaFoldDB" id="A0A6C0GNG6"/>
<comment type="similarity">
    <text evidence="1 3">Belongs to the diaminopimelate epimerase family.</text>
</comment>
<dbReference type="GO" id="GO:0005829">
    <property type="term" value="C:cytosol"/>
    <property type="evidence" value="ECO:0007669"/>
    <property type="project" value="TreeGrafter"/>
</dbReference>
<feature type="binding site" evidence="3">
    <location>
        <begin position="187"/>
        <end position="188"/>
    </location>
    <ligand>
        <name>substrate</name>
    </ligand>
</feature>
<keyword evidence="2 3" id="KW-0413">Isomerase</keyword>
<dbReference type="UniPathway" id="UPA00034">
    <property type="reaction ID" value="UER00025"/>
</dbReference>
<evidence type="ECO:0000313" key="5">
    <source>
        <dbReference type="EMBL" id="QHT69477.1"/>
    </source>
</evidence>
<evidence type="ECO:0000256" key="1">
    <source>
        <dbReference type="ARBA" id="ARBA00010219"/>
    </source>
</evidence>
<gene>
    <name evidence="3" type="primary">dapF</name>
    <name evidence="5" type="ORF">GXP67_23945</name>
</gene>